<feature type="domain" description="TnsA endonuclease N-terminal" evidence="2">
    <location>
        <begin position="74"/>
        <end position="168"/>
    </location>
</feature>
<dbReference type="InterPro" id="IPR014833">
    <property type="entry name" value="TnsA_N"/>
</dbReference>
<protein>
    <recommendedName>
        <fullName evidence="5">Heteromeric transposase endonuclease subunit TnsA</fullName>
    </recommendedName>
</protein>
<reference evidence="3 4" key="1">
    <citation type="submission" date="2023-07" db="EMBL/GenBank/DDBJ databases">
        <title>Genomic Encyclopedia of Type Strains, Phase IV (KMG-IV): sequencing the most valuable type-strain genomes for metagenomic binning, comparative biology and taxonomic classification.</title>
        <authorList>
            <person name="Goeker M."/>
        </authorList>
    </citation>
    <scope>NUCLEOTIDE SEQUENCE [LARGE SCALE GENOMIC DNA]</scope>
    <source>
        <strain evidence="3 4">DSM 16460</strain>
    </source>
</reference>
<evidence type="ECO:0000259" key="2">
    <source>
        <dbReference type="Pfam" id="PF08722"/>
    </source>
</evidence>
<dbReference type="RefSeq" id="WP_306975982.1">
    <property type="nucleotide sequence ID" value="NZ_JAUSTQ010000004.1"/>
</dbReference>
<dbReference type="EMBL" id="JAUSTQ010000004">
    <property type="protein sequence ID" value="MDQ0159476.1"/>
    <property type="molecule type" value="Genomic_DNA"/>
</dbReference>
<name>A0ABT9VET6_9BACI</name>
<sequence>MPKRKLEWTEKKIAKYIKEARGSGEFSSYHPWLTIQDVRSDGRSHRIKGNKTNRIHHLFSDLERNYFYLLEWANDVIDIREQFPLEREETYAIAEEKGIKPPVDSKTGTPIVLTTDFMITRKVDGSIEYVARTVKPSQLLNDVRTIEKFEIEREYWERKGIDWGIVTEKEMPIEFIKNIIWVHGASILENEEEEYLVDVMLELLRTHDQSTSMAEIAKIFEEEYHLNKGMALYFFKHLFSKKVLSFDMYQKFNLQKPLSEFSLNERGVVTEHDIAVG</sequence>
<feature type="domain" description="TnsA endonuclease C-terminal" evidence="1">
    <location>
        <begin position="172"/>
        <end position="248"/>
    </location>
</feature>
<comment type="caution">
    <text evidence="3">The sequence shown here is derived from an EMBL/GenBank/DDBJ whole genome shotgun (WGS) entry which is preliminary data.</text>
</comment>
<keyword evidence="4" id="KW-1185">Reference proteome</keyword>
<dbReference type="Pfam" id="PF08722">
    <property type="entry name" value="Tn7_TnsA-like_N"/>
    <property type="match status" value="1"/>
</dbReference>
<evidence type="ECO:0000259" key="1">
    <source>
        <dbReference type="Pfam" id="PF08721"/>
    </source>
</evidence>
<dbReference type="CDD" id="cd22362">
    <property type="entry name" value="TnsA_endonuclease-like"/>
    <property type="match status" value="1"/>
</dbReference>
<dbReference type="Pfam" id="PF08721">
    <property type="entry name" value="Tn7_Tnp_TnsA_C"/>
    <property type="match status" value="1"/>
</dbReference>
<dbReference type="SUPFAM" id="SSF52980">
    <property type="entry name" value="Restriction endonuclease-like"/>
    <property type="match status" value="1"/>
</dbReference>
<proteinExistence type="predicted"/>
<evidence type="ECO:0000313" key="4">
    <source>
        <dbReference type="Proteomes" id="UP001224359"/>
    </source>
</evidence>
<accession>A0ABT9VET6</accession>
<dbReference type="InterPro" id="IPR036388">
    <property type="entry name" value="WH-like_DNA-bd_sf"/>
</dbReference>
<organism evidence="3 4">
    <name type="scientific">Alkalibacillus salilacus</name>
    <dbReference type="NCBI Taxonomy" id="284582"/>
    <lineage>
        <taxon>Bacteria</taxon>
        <taxon>Bacillati</taxon>
        <taxon>Bacillota</taxon>
        <taxon>Bacilli</taxon>
        <taxon>Bacillales</taxon>
        <taxon>Bacillaceae</taxon>
        <taxon>Alkalibacillus</taxon>
    </lineage>
</organism>
<dbReference type="Proteomes" id="UP001224359">
    <property type="component" value="Unassembled WGS sequence"/>
</dbReference>
<dbReference type="InterPro" id="IPR011856">
    <property type="entry name" value="tRNA_endonuc-like_dom_sf"/>
</dbReference>
<dbReference type="Gene3D" id="3.40.1350.10">
    <property type="match status" value="1"/>
</dbReference>
<gene>
    <name evidence="3" type="ORF">J2S77_001440</name>
</gene>
<dbReference type="InterPro" id="IPR014832">
    <property type="entry name" value="TnsA_C"/>
</dbReference>
<dbReference type="InterPro" id="IPR011335">
    <property type="entry name" value="Restrct_endonuc-II-like"/>
</dbReference>
<evidence type="ECO:0000313" key="3">
    <source>
        <dbReference type="EMBL" id="MDQ0159476.1"/>
    </source>
</evidence>
<dbReference type="Gene3D" id="1.10.10.10">
    <property type="entry name" value="Winged helix-like DNA-binding domain superfamily/Winged helix DNA-binding domain"/>
    <property type="match status" value="1"/>
</dbReference>
<evidence type="ECO:0008006" key="5">
    <source>
        <dbReference type="Google" id="ProtNLM"/>
    </source>
</evidence>